<evidence type="ECO:0000256" key="1">
    <source>
        <dbReference type="ARBA" id="ARBA00022553"/>
    </source>
</evidence>
<dbReference type="PROSITE" id="PS50110">
    <property type="entry name" value="RESPONSE_REGULATORY"/>
    <property type="match status" value="1"/>
</dbReference>
<sequence length="210" mass="23096">MSDQRLIHLVDDDEAVRHSASFMLRHAGFAVKTYQDGVTFLETAQEALPGCILLDVQMPHMDGLEVQEHLNKLGVALPVIVLTGHGDVEVAVRAMKAGAVDFVEKPYEKQSLVGALERAFERLEARNFQDVMMDEAKGRVERLTPRERDVLVGLVDGLTNKMIAESLDISPRTVEIHRANLMEKLDATSLSAVLRIAFAAGIGLDTAHEA</sequence>
<dbReference type="SUPFAM" id="SSF46894">
    <property type="entry name" value="C-terminal effector domain of the bipartite response regulators"/>
    <property type="match status" value="1"/>
</dbReference>
<dbReference type="CDD" id="cd17537">
    <property type="entry name" value="REC_FixJ"/>
    <property type="match status" value="1"/>
</dbReference>
<evidence type="ECO:0000256" key="4">
    <source>
        <dbReference type="ARBA" id="ARBA00023125"/>
    </source>
</evidence>
<keyword evidence="5" id="KW-0804">Transcription</keyword>
<dbReference type="PRINTS" id="PR00038">
    <property type="entry name" value="HTHLUXR"/>
</dbReference>
<reference evidence="9 10" key="1">
    <citation type="journal article" date="2014" name="Antonie Van Leeuwenhoek">
        <title>Hyphomonas beringensis sp. nov. and Hyphomonas chukchiensis sp. nov., isolated from surface seawater of the Bering Sea and Chukchi Sea.</title>
        <authorList>
            <person name="Li C."/>
            <person name="Lai Q."/>
            <person name="Li G."/>
            <person name="Dong C."/>
            <person name="Wang J."/>
            <person name="Liao Y."/>
            <person name="Shao Z."/>
        </authorList>
    </citation>
    <scope>NUCLEOTIDE SEQUENCE [LARGE SCALE GENOMIC DNA]</scope>
    <source>
        <strain evidence="9 10">SCH89</strain>
    </source>
</reference>
<dbReference type="InterPro" id="IPR036388">
    <property type="entry name" value="WH-like_DNA-bd_sf"/>
</dbReference>
<evidence type="ECO:0000259" key="7">
    <source>
        <dbReference type="PROSITE" id="PS50043"/>
    </source>
</evidence>
<dbReference type="PANTHER" id="PTHR44688">
    <property type="entry name" value="DNA-BINDING TRANSCRIPTIONAL ACTIVATOR DEVR_DOSR"/>
    <property type="match status" value="1"/>
</dbReference>
<feature type="domain" description="Response regulatory" evidence="8">
    <location>
        <begin position="6"/>
        <end position="120"/>
    </location>
</feature>
<dbReference type="OrthoDB" id="9782655at2"/>
<dbReference type="EMBL" id="ARYL01000018">
    <property type="protein sequence ID" value="KDA02067.1"/>
    <property type="molecule type" value="Genomic_DNA"/>
</dbReference>
<feature type="modified residue" description="4-aspartylphosphate" evidence="6">
    <location>
        <position position="55"/>
    </location>
</feature>
<dbReference type="InterPro" id="IPR001789">
    <property type="entry name" value="Sig_transdc_resp-reg_receiver"/>
</dbReference>
<dbReference type="PROSITE" id="PS50043">
    <property type="entry name" value="HTH_LUXR_2"/>
    <property type="match status" value="1"/>
</dbReference>
<dbReference type="SMART" id="SM00448">
    <property type="entry name" value="REC"/>
    <property type="match status" value="1"/>
</dbReference>
<dbReference type="PANTHER" id="PTHR44688:SF16">
    <property type="entry name" value="DNA-BINDING TRANSCRIPTIONAL ACTIVATOR DEVR_DOSR"/>
    <property type="match status" value="1"/>
</dbReference>
<evidence type="ECO:0000256" key="6">
    <source>
        <dbReference type="PROSITE-ProRule" id="PRU00169"/>
    </source>
</evidence>
<organism evidence="9 10">
    <name type="scientific">Hyphomonas oceanitis SCH89</name>
    <dbReference type="NCBI Taxonomy" id="1280953"/>
    <lineage>
        <taxon>Bacteria</taxon>
        <taxon>Pseudomonadati</taxon>
        <taxon>Pseudomonadota</taxon>
        <taxon>Alphaproteobacteria</taxon>
        <taxon>Hyphomonadales</taxon>
        <taxon>Hyphomonadaceae</taxon>
        <taxon>Hyphomonas</taxon>
    </lineage>
</organism>
<dbReference type="Pfam" id="PF00196">
    <property type="entry name" value="GerE"/>
    <property type="match status" value="1"/>
</dbReference>
<accession>A0A059G5E5</accession>
<comment type="caution">
    <text evidence="9">The sequence shown here is derived from an EMBL/GenBank/DDBJ whole genome shotgun (WGS) entry which is preliminary data.</text>
</comment>
<dbReference type="InterPro" id="IPR011006">
    <property type="entry name" value="CheY-like_superfamily"/>
</dbReference>
<dbReference type="Gene3D" id="1.10.10.10">
    <property type="entry name" value="Winged helix-like DNA-binding domain superfamily/Winged helix DNA-binding domain"/>
    <property type="match status" value="1"/>
</dbReference>
<evidence type="ECO:0000256" key="2">
    <source>
        <dbReference type="ARBA" id="ARBA00023012"/>
    </source>
</evidence>
<dbReference type="GO" id="GO:0006355">
    <property type="term" value="P:regulation of DNA-templated transcription"/>
    <property type="evidence" value="ECO:0007669"/>
    <property type="project" value="InterPro"/>
</dbReference>
<dbReference type="GO" id="GO:0003677">
    <property type="term" value="F:DNA binding"/>
    <property type="evidence" value="ECO:0007669"/>
    <property type="project" value="UniProtKB-KW"/>
</dbReference>
<dbReference type="InterPro" id="IPR016032">
    <property type="entry name" value="Sig_transdc_resp-reg_C-effctor"/>
</dbReference>
<keyword evidence="3" id="KW-0805">Transcription regulation</keyword>
<dbReference type="CDD" id="cd06170">
    <property type="entry name" value="LuxR_C_like"/>
    <property type="match status" value="1"/>
</dbReference>
<keyword evidence="4 9" id="KW-0238">DNA-binding</keyword>
<dbReference type="AlphaFoldDB" id="A0A059G5E5"/>
<dbReference type="InterPro" id="IPR000792">
    <property type="entry name" value="Tscrpt_reg_LuxR_C"/>
</dbReference>
<dbReference type="GO" id="GO:0000160">
    <property type="term" value="P:phosphorelay signal transduction system"/>
    <property type="evidence" value="ECO:0007669"/>
    <property type="project" value="UniProtKB-KW"/>
</dbReference>
<dbReference type="Proteomes" id="UP000024942">
    <property type="component" value="Unassembled WGS sequence"/>
</dbReference>
<protein>
    <submittedName>
        <fullName evidence="9">DNA-binding response regulator FixJ</fullName>
    </submittedName>
</protein>
<dbReference type="PATRIC" id="fig|1280953.3.peg.2558"/>
<evidence type="ECO:0000313" key="9">
    <source>
        <dbReference type="EMBL" id="KDA02067.1"/>
    </source>
</evidence>
<keyword evidence="2" id="KW-0902">Two-component regulatory system</keyword>
<evidence type="ECO:0000256" key="5">
    <source>
        <dbReference type="ARBA" id="ARBA00023163"/>
    </source>
</evidence>
<dbReference type="STRING" id="1280953.HOC_12698"/>
<dbReference type="PROSITE" id="PS00622">
    <property type="entry name" value="HTH_LUXR_1"/>
    <property type="match status" value="1"/>
</dbReference>
<dbReference type="RefSeq" id="WP_035539132.1">
    <property type="nucleotide sequence ID" value="NZ_ARYL01000018.1"/>
</dbReference>
<name>A0A059G5E5_9PROT</name>
<keyword evidence="1 6" id="KW-0597">Phosphoprotein</keyword>
<dbReference type="Gene3D" id="3.40.50.2300">
    <property type="match status" value="1"/>
</dbReference>
<dbReference type="Pfam" id="PF00072">
    <property type="entry name" value="Response_reg"/>
    <property type="match status" value="1"/>
</dbReference>
<dbReference type="eggNOG" id="COG4566">
    <property type="taxonomic scope" value="Bacteria"/>
</dbReference>
<dbReference type="FunFam" id="3.40.50.2300:FF:000018">
    <property type="entry name" value="DNA-binding transcriptional regulator NtrC"/>
    <property type="match status" value="1"/>
</dbReference>
<evidence type="ECO:0000313" key="10">
    <source>
        <dbReference type="Proteomes" id="UP000024942"/>
    </source>
</evidence>
<dbReference type="SMART" id="SM00421">
    <property type="entry name" value="HTH_LUXR"/>
    <property type="match status" value="1"/>
</dbReference>
<feature type="domain" description="HTH luxR-type" evidence="7">
    <location>
        <begin position="136"/>
        <end position="201"/>
    </location>
</feature>
<dbReference type="SUPFAM" id="SSF52172">
    <property type="entry name" value="CheY-like"/>
    <property type="match status" value="1"/>
</dbReference>
<keyword evidence="10" id="KW-1185">Reference proteome</keyword>
<gene>
    <name evidence="9" type="ORF">HOC_12698</name>
</gene>
<evidence type="ECO:0000259" key="8">
    <source>
        <dbReference type="PROSITE" id="PS50110"/>
    </source>
</evidence>
<proteinExistence type="predicted"/>
<evidence type="ECO:0000256" key="3">
    <source>
        <dbReference type="ARBA" id="ARBA00023015"/>
    </source>
</evidence>